<proteinExistence type="predicted"/>
<organism evidence="2 3">
    <name type="scientific">Streptomyces prasinopilosus</name>
    <dbReference type="NCBI Taxonomy" id="67344"/>
    <lineage>
        <taxon>Bacteria</taxon>
        <taxon>Bacillati</taxon>
        <taxon>Actinomycetota</taxon>
        <taxon>Actinomycetes</taxon>
        <taxon>Kitasatosporales</taxon>
        <taxon>Streptomycetaceae</taxon>
        <taxon>Streptomyces</taxon>
    </lineage>
</organism>
<evidence type="ECO:0000256" key="1">
    <source>
        <dbReference type="SAM" id="MobiDB-lite"/>
    </source>
</evidence>
<keyword evidence="3" id="KW-1185">Reference proteome</keyword>
<dbReference type="AlphaFoldDB" id="A0A1G6X1F4"/>
<name>A0A1G6X1F4_9ACTN</name>
<evidence type="ECO:0000313" key="3">
    <source>
        <dbReference type="Proteomes" id="UP000182100"/>
    </source>
</evidence>
<dbReference type="EMBL" id="FMZK01000011">
    <property type="protein sequence ID" value="SDD71938.1"/>
    <property type="molecule type" value="Genomic_DNA"/>
</dbReference>
<gene>
    <name evidence="2" type="ORF">SAMN05216505_11127</name>
</gene>
<dbReference type="Proteomes" id="UP000182100">
    <property type="component" value="Unassembled WGS sequence"/>
</dbReference>
<feature type="region of interest" description="Disordered" evidence="1">
    <location>
        <begin position="1"/>
        <end position="24"/>
    </location>
</feature>
<protein>
    <submittedName>
        <fullName evidence="2">Uncharacterized protein</fullName>
    </submittedName>
</protein>
<evidence type="ECO:0000313" key="2">
    <source>
        <dbReference type="EMBL" id="SDD71938.1"/>
    </source>
</evidence>
<reference evidence="3" key="1">
    <citation type="submission" date="2016-10" db="EMBL/GenBank/DDBJ databases">
        <authorList>
            <person name="Varghese N."/>
            <person name="Submissions S."/>
        </authorList>
    </citation>
    <scope>NUCLEOTIDE SEQUENCE [LARGE SCALE GENOMIC DNA]</scope>
    <source>
        <strain evidence="3">CGMCC 4.3504</strain>
    </source>
</reference>
<sequence length="55" mass="6166">MRIGLELLTPWSPAGDTGDEEPGHLMRRGRPLWVGPFVFHVKHVPPAKRPVITGR</sequence>
<accession>A0A1G6X1F4</accession>